<feature type="compositionally biased region" description="Polar residues" evidence="1">
    <location>
        <begin position="23"/>
        <end position="36"/>
    </location>
</feature>
<evidence type="ECO:0000313" key="4">
    <source>
        <dbReference type="EMBL" id="GAG57745.1"/>
    </source>
</evidence>
<dbReference type="Pfam" id="PF00403">
    <property type="entry name" value="HMA"/>
    <property type="match status" value="1"/>
</dbReference>
<sequence length="162" mass="17978">QKCQENGIIPRSEAELVSKKLTGGNSLPESMGQSESGELAFSPPGDKDVLKLNLKIGNMWCPACAWLIDETLKQTAGIMDSSCNFSTDRLQVNYNPIQTSPAIIIKTIGKLGYRAAEPDEPKTVLESRREFIRFAISAFLTMNIMMMSYALYTGYLTELSRE</sequence>
<dbReference type="GO" id="GO:0046872">
    <property type="term" value="F:metal ion binding"/>
    <property type="evidence" value="ECO:0007669"/>
    <property type="project" value="InterPro"/>
</dbReference>
<keyword evidence="2" id="KW-0812">Transmembrane</keyword>
<feature type="non-terminal residue" evidence="4">
    <location>
        <position position="1"/>
    </location>
</feature>
<evidence type="ECO:0000256" key="2">
    <source>
        <dbReference type="SAM" id="Phobius"/>
    </source>
</evidence>
<proteinExistence type="predicted"/>
<dbReference type="InterPro" id="IPR036163">
    <property type="entry name" value="HMA_dom_sf"/>
</dbReference>
<evidence type="ECO:0000259" key="3">
    <source>
        <dbReference type="PROSITE" id="PS50846"/>
    </source>
</evidence>
<reference evidence="4" key="1">
    <citation type="journal article" date="2014" name="Front. Microbiol.">
        <title>High frequency of phylogenetically diverse reductive dehalogenase-homologous genes in deep subseafloor sedimentary metagenomes.</title>
        <authorList>
            <person name="Kawai M."/>
            <person name="Futagami T."/>
            <person name="Toyoda A."/>
            <person name="Takaki Y."/>
            <person name="Nishi S."/>
            <person name="Hori S."/>
            <person name="Arai W."/>
            <person name="Tsubouchi T."/>
            <person name="Morono Y."/>
            <person name="Uchiyama I."/>
            <person name="Ito T."/>
            <person name="Fujiyama A."/>
            <person name="Inagaki F."/>
            <person name="Takami H."/>
        </authorList>
    </citation>
    <scope>NUCLEOTIDE SEQUENCE</scope>
    <source>
        <strain evidence="4">Expedition CK06-06</strain>
    </source>
</reference>
<dbReference type="PROSITE" id="PS50846">
    <property type="entry name" value="HMA_2"/>
    <property type="match status" value="1"/>
</dbReference>
<dbReference type="SUPFAM" id="SSF55008">
    <property type="entry name" value="HMA, heavy metal-associated domain"/>
    <property type="match status" value="1"/>
</dbReference>
<comment type="caution">
    <text evidence="4">The sequence shown here is derived from an EMBL/GenBank/DDBJ whole genome shotgun (WGS) entry which is preliminary data.</text>
</comment>
<dbReference type="EMBL" id="BART01007427">
    <property type="protein sequence ID" value="GAG57745.1"/>
    <property type="molecule type" value="Genomic_DNA"/>
</dbReference>
<dbReference type="InterPro" id="IPR006121">
    <property type="entry name" value="HMA_dom"/>
</dbReference>
<keyword evidence="2" id="KW-0472">Membrane</keyword>
<feature type="transmembrane region" description="Helical" evidence="2">
    <location>
        <begin position="131"/>
        <end position="152"/>
    </location>
</feature>
<dbReference type="Gene3D" id="3.30.70.100">
    <property type="match status" value="1"/>
</dbReference>
<feature type="region of interest" description="Disordered" evidence="1">
    <location>
        <begin position="22"/>
        <end position="42"/>
    </location>
</feature>
<keyword evidence="2" id="KW-1133">Transmembrane helix</keyword>
<dbReference type="CDD" id="cd00371">
    <property type="entry name" value="HMA"/>
    <property type="match status" value="1"/>
</dbReference>
<name>X0YNK4_9ZZZZ</name>
<gene>
    <name evidence="4" type="ORF">S01H4_16906</name>
</gene>
<accession>X0YNK4</accession>
<feature type="domain" description="HMA" evidence="3">
    <location>
        <begin position="50"/>
        <end position="116"/>
    </location>
</feature>
<organism evidence="4">
    <name type="scientific">marine sediment metagenome</name>
    <dbReference type="NCBI Taxonomy" id="412755"/>
    <lineage>
        <taxon>unclassified sequences</taxon>
        <taxon>metagenomes</taxon>
        <taxon>ecological metagenomes</taxon>
    </lineage>
</organism>
<dbReference type="AlphaFoldDB" id="X0YNK4"/>
<evidence type="ECO:0000256" key="1">
    <source>
        <dbReference type="SAM" id="MobiDB-lite"/>
    </source>
</evidence>
<protein>
    <recommendedName>
        <fullName evidence="3">HMA domain-containing protein</fullName>
    </recommendedName>
</protein>